<organism evidence="9 10">
    <name type="scientific">Agromyces binzhouensis</name>
    <dbReference type="NCBI Taxonomy" id="1817495"/>
    <lineage>
        <taxon>Bacteria</taxon>
        <taxon>Bacillati</taxon>
        <taxon>Actinomycetota</taxon>
        <taxon>Actinomycetes</taxon>
        <taxon>Micrococcales</taxon>
        <taxon>Microbacteriaceae</taxon>
        <taxon>Agromyces</taxon>
    </lineage>
</organism>
<keyword evidence="4" id="KW-0659">Purine metabolism</keyword>
<name>A0A4Q2J532_9MICO</name>
<proteinExistence type="predicted"/>
<evidence type="ECO:0000259" key="8">
    <source>
        <dbReference type="Pfam" id="PF09349"/>
    </source>
</evidence>
<comment type="caution">
    <text evidence="9">The sequence shown here is derived from an EMBL/GenBank/DDBJ whole genome shotgun (WGS) entry which is preliminary data.</text>
</comment>
<dbReference type="EMBL" id="SDPL01000545">
    <property type="protein sequence ID" value="RXZ41172.1"/>
    <property type="molecule type" value="Genomic_DNA"/>
</dbReference>
<comment type="catalytic activity">
    <reaction evidence="1">
        <text>5-hydroxy-2-oxo-4-ureido-2,5-dihydro-1H-imidazole-5-carboxylate + H(+) = (S)-allantoin + CO2</text>
        <dbReference type="Rhea" id="RHEA:26301"/>
        <dbReference type="ChEBI" id="CHEBI:15378"/>
        <dbReference type="ChEBI" id="CHEBI:15678"/>
        <dbReference type="ChEBI" id="CHEBI:16526"/>
        <dbReference type="ChEBI" id="CHEBI:58639"/>
        <dbReference type="EC" id="4.1.1.97"/>
    </reaction>
</comment>
<dbReference type="InterPro" id="IPR018020">
    <property type="entry name" value="OHCU_decarboxylase"/>
</dbReference>
<evidence type="ECO:0000313" key="9">
    <source>
        <dbReference type="EMBL" id="RXZ41172.1"/>
    </source>
</evidence>
<dbReference type="GO" id="GO:0006144">
    <property type="term" value="P:purine nucleobase metabolic process"/>
    <property type="evidence" value="ECO:0007669"/>
    <property type="project" value="UniProtKB-KW"/>
</dbReference>
<evidence type="ECO:0000256" key="2">
    <source>
        <dbReference type="ARBA" id="ARBA00004754"/>
    </source>
</evidence>
<dbReference type="GO" id="GO:0051997">
    <property type="term" value="F:2-oxo-4-hydroxy-4-carboxy-5-ureidoimidazoline decarboxylase activity"/>
    <property type="evidence" value="ECO:0007669"/>
    <property type="project" value="UniProtKB-EC"/>
</dbReference>
<evidence type="ECO:0000313" key="10">
    <source>
        <dbReference type="Proteomes" id="UP000292881"/>
    </source>
</evidence>
<evidence type="ECO:0000256" key="1">
    <source>
        <dbReference type="ARBA" id="ARBA00001163"/>
    </source>
</evidence>
<protein>
    <recommendedName>
        <fullName evidence="3">2-oxo-4-hydroxy-4-carboxy-5-ureidoimidazoline decarboxylase</fullName>
        <ecNumber evidence="3">4.1.1.97</ecNumber>
    </recommendedName>
</protein>
<dbReference type="Gene3D" id="1.10.3330.10">
    <property type="entry name" value="Oxo-4-hydroxy-4-carboxy-5-ureidoimidazoline decarboxylase"/>
    <property type="match status" value="1"/>
</dbReference>
<evidence type="ECO:0000256" key="5">
    <source>
        <dbReference type="ARBA" id="ARBA00022793"/>
    </source>
</evidence>
<dbReference type="EC" id="4.1.1.97" evidence="3"/>
<sequence length="102" mass="10828">LPHHPRIGERPAGPGAEAAMSRAEQAGVDPTDAAVAAALAEGNRAYEEKFGRVFLVRAAGRSSREILDALTARLAHTPDQEEPVVADQLRQIAVLRLKGLLA</sequence>
<dbReference type="PANTHER" id="PTHR43466">
    <property type="entry name" value="2-OXO-4-HYDROXY-4-CARBOXY-5-UREIDOIMIDAZOLINE DECARBOXYLASE-RELATED"/>
    <property type="match status" value="1"/>
</dbReference>
<dbReference type="AlphaFoldDB" id="A0A4Q2J532"/>
<gene>
    <name evidence="9" type="ORF">ESO86_16605</name>
</gene>
<dbReference type="Pfam" id="PF09349">
    <property type="entry name" value="OHCU_decarbox"/>
    <property type="match status" value="1"/>
</dbReference>
<keyword evidence="6" id="KW-0456">Lyase</keyword>
<reference evidence="9 10" key="1">
    <citation type="submission" date="2019-01" db="EMBL/GenBank/DDBJ databases">
        <authorList>
            <person name="Li J."/>
        </authorList>
    </citation>
    <scope>NUCLEOTIDE SEQUENCE [LARGE SCALE GENOMIC DNA]</scope>
    <source>
        <strain evidence="9 10">CGMCC 4.7180</strain>
    </source>
</reference>
<feature type="non-terminal residue" evidence="9">
    <location>
        <position position="1"/>
    </location>
</feature>
<keyword evidence="10" id="KW-1185">Reference proteome</keyword>
<dbReference type="Proteomes" id="UP000292881">
    <property type="component" value="Unassembled WGS sequence"/>
</dbReference>
<dbReference type="PANTHER" id="PTHR43466:SF1">
    <property type="entry name" value="2-OXO-4-HYDROXY-4-CARBOXY-5-UREIDOIMIDAZOLINE DECARBOXYLASE-RELATED"/>
    <property type="match status" value="1"/>
</dbReference>
<evidence type="ECO:0000256" key="6">
    <source>
        <dbReference type="ARBA" id="ARBA00023239"/>
    </source>
</evidence>
<dbReference type="SUPFAM" id="SSF158694">
    <property type="entry name" value="UraD-Like"/>
    <property type="match status" value="1"/>
</dbReference>
<accession>A0A4Q2J532</accession>
<feature type="domain" description="Oxo-4-hydroxy-4-carboxy-5-ureidoimidazoline decarboxylase" evidence="8">
    <location>
        <begin position="2"/>
        <end position="98"/>
    </location>
</feature>
<evidence type="ECO:0000256" key="4">
    <source>
        <dbReference type="ARBA" id="ARBA00022631"/>
    </source>
</evidence>
<keyword evidence="5" id="KW-0210">Decarboxylase</keyword>
<comment type="pathway">
    <text evidence="2">Purine metabolism; urate degradation; (S)-allantoin from urate: step 3/3.</text>
</comment>
<dbReference type="GO" id="GO:0019628">
    <property type="term" value="P:urate catabolic process"/>
    <property type="evidence" value="ECO:0007669"/>
    <property type="project" value="TreeGrafter"/>
</dbReference>
<evidence type="ECO:0000256" key="7">
    <source>
        <dbReference type="SAM" id="MobiDB-lite"/>
    </source>
</evidence>
<evidence type="ECO:0000256" key="3">
    <source>
        <dbReference type="ARBA" id="ARBA00012257"/>
    </source>
</evidence>
<dbReference type="InterPro" id="IPR036778">
    <property type="entry name" value="OHCU_decarboxylase_sf"/>
</dbReference>
<dbReference type="RefSeq" id="WP_277985246.1">
    <property type="nucleotide sequence ID" value="NZ_SDPL01000545.1"/>
</dbReference>
<feature type="region of interest" description="Disordered" evidence="7">
    <location>
        <begin position="1"/>
        <end position="27"/>
    </location>
</feature>
<feature type="compositionally biased region" description="Low complexity" evidence="7">
    <location>
        <begin position="10"/>
        <end position="19"/>
    </location>
</feature>